<dbReference type="InterPro" id="IPR036291">
    <property type="entry name" value="NAD(P)-bd_dom_sf"/>
</dbReference>
<dbReference type="GO" id="GO:0005737">
    <property type="term" value="C:cytoplasm"/>
    <property type="evidence" value="ECO:0007669"/>
    <property type="project" value="TreeGrafter"/>
</dbReference>
<evidence type="ECO:0000313" key="2">
    <source>
        <dbReference type="EMBL" id="SKA36491.1"/>
    </source>
</evidence>
<dbReference type="EMBL" id="FUWZ01000004">
    <property type="protein sequence ID" value="SKA36491.1"/>
    <property type="molecule type" value="Genomic_DNA"/>
</dbReference>
<dbReference type="OrthoDB" id="9803111at2"/>
<dbReference type="Pfam" id="PF01370">
    <property type="entry name" value="Epimerase"/>
    <property type="match status" value="1"/>
</dbReference>
<sequence>MKIAITGATGYIGTVLTPLLLAQGHQLSIHVRKTQPPANGVTYVYGSLLDPDFVATFVAGMDAVIHMAAVISVSDTPDMEAFHFNTTTTRLLAEASQQASVRRFLYISSITAYEQAPYDMPMDETRPYTQAMRYSYDHSKAVAQEAAMACNGPQLEVIALAPTAVIGPFDRRPSLIGDAVVRIYQGKIPAIFPGGVDFVDVREVAQAVSRALTAGTPGQAYILSGEWMTLKTLSAHIAQTKGKRIFLPVLPLWLVMGLLPLVRALGRLTGGAPFYTRQSIYNLIRSNRKIDSSKAARELGFRPGSLAGTLQDTIVWFKENKMLP</sequence>
<proteinExistence type="predicted"/>
<dbReference type="PANTHER" id="PTHR48079">
    <property type="entry name" value="PROTEIN YEEZ"/>
    <property type="match status" value="1"/>
</dbReference>
<gene>
    <name evidence="2" type="ORF">SAMN04488128_104120</name>
</gene>
<evidence type="ECO:0000313" key="3">
    <source>
        <dbReference type="Proteomes" id="UP000190367"/>
    </source>
</evidence>
<protein>
    <submittedName>
        <fullName evidence="2">Dihydroflavonol-4-reductase</fullName>
    </submittedName>
</protein>
<feature type="domain" description="NAD-dependent epimerase/dehydratase" evidence="1">
    <location>
        <begin position="3"/>
        <end position="221"/>
    </location>
</feature>
<dbReference type="InterPro" id="IPR051783">
    <property type="entry name" value="NAD(P)-dependent_oxidoreduct"/>
</dbReference>
<dbReference type="RefSeq" id="WP_159456140.1">
    <property type="nucleotide sequence ID" value="NZ_FUWZ01000004.1"/>
</dbReference>
<accession>A0A1T4T8C4</accession>
<organism evidence="2 3">
    <name type="scientific">Chitinophaga eiseniae</name>
    <dbReference type="NCBI Taxonomy" id="634771"/>
    <lineage>
        <taxon>Bacteria</taxon>
        <taxon>Pseudomonadati</taxon>
        <taxon>Bacteroidota</taxon>
        <taxon>Chitinophagia</taxon>
        <taxon>Chitinophagales</taxon>
        <taxon>Chitinophagaceae</taxon>
        <taxon>Chitinophaga</taxon>
    </lineage>
</organism>
<dbReference type="PANTHER" id="PTHR48079:SF6">
    <property type="entry name" value="NAD(P)-BINDING DOMAIN-CONTAINING PROTEIN-RELATED"/>
    <property type="match status" value="1"/>
</dbReference>
<dbReference type="GO" id="GO:0004029">
    <property type="term" value="F:aldehyde dehydrogenase (NAD+) activity"/>
    <property type="evidence" value="ECO:0007669"/>
    <property type="project" value="TreeGrafter"/>
</dbReference>
<evidence type="ECO:0000259" key="1">
    <source>
        <dbReference type="Pfam" id="PF01370"/>
    </source>
</evidence>
<dbReference type="Gene3D" id="3.40.50.720">
    <property type="entry name" value="NAD(P)-binding Rossmann-like Domain"/>
    <property type="match status" value="1"/>
</dbReference>
<name>A0A1T4T8C4_9BACT</name>
<dbReference type="SUPFAM" id="SSF51735">
    <property type="entry name" value="NAD(P)-binding Rossmann-fold domains"/>
    <property type="match status" value="1"/>
</dbReference>
<reference evidence="3" key="1">
    <citation type="submission" date="2017-02" db="EMBL/GenBank/DDBJ databases">
        <authorList>
            <person name="Varghese N."/>
            <person name="Submissions S."/>
        </authorList>
    </citation>
    <scope>NUCLEOTIDE SEQUENCE [LARGE SCALE GENOMIC DNA]</scope>
    <source>
        <strain evidence="3">DSM 22224</strain>
    </source>
</reference>
<dbReference type="Proteomes" id="UP000190367">
    <property type="component" value="Unassembled WGS sequence"/>
</dbReference>
<dbReference type="STRING" id="634771.SAMN04488128_104120"/>
<keyword evidence="3" id="KW-1185">Reference proteome</keyword>
<dbReference type="InterPro" id="IPR001509">
    <property type="entry name" value="Epimerase_deHydtase"/>
</dbReference>
<dbReference type="AlphaFoldDB" id="A0A1T4T8C4"/>